<feature type="coiled-coil region" evidence="4">
    <location>
        <begin position="370"/>
        <end position="421"/>
    </location>
</feature>
<dbReference type="Gene3D" id="1.10.287.950">
    <property type="entry name" value="Methyl-accepting chemotaxis protein"/>
    <property type="match status" value="1"/>
</dbReference>
<dbReference type="SUPFAM" id="SSF58104">
    <property type="entry name" value="Methyl-accepting chemotaxis protein (MCP) signaling domain"/>
    <property type="match status" value="1"/>
</dbReference>
<feature type="transmembrane region" description="Helical" evidence="5">
    <location>
        <begin position="289"/>
        <end position="312"/>
    </location>
</feature>
<evidence type="ECO:0000256" key="3">
    <source>
        <dbReference type="PROSITE-ProRule" id="PRU00284"/>
    </source>
</evidence>
<dbReference type="InterPro" id="IPR004090">
    <property type="entry name" value="Chemotax_Me-accpt_rcpt"/>
</dbReference>
<feature type="transmembrane region" description="Helical" evidence="5">
    <location>
        <begin position="12"/>
        <end position="31"/>
    </location>
</feature>
<proteinExistence type="inferred from homology"/>
<dbReference type="SUPFAM" id="SSF103190">
    <property type="entry name" value="Sensory domain-like"/>
    <property type="match status" value="1"/>
</dbReference>
<comment type="similarity">
    <text evidence="2">Belongs to the methyl-accepting chemotaxis (MCP) protein family.</text>
</comment>
<reference evidence="8" key="1">
    <citation type="submission" date="2017-05" db="EMBL/GenBank/DDBJ databases">
        <title>Physiological properties and genetic analysis related to exopolysaccharide production of fresh-water unicellular cyanobacterium Aphanothece sacrum, Suizenji Nori, that has been cultured as a food source in Japan.</title>
        <authorList>
            <person name="Kanesaki Y."/>
            <person name="Yoshikawa S."/>
            <person name="Ohki K."/>
        </authorList>
    </citation>
    <scope>NUCLEOTIDE SEQUENCE [LARGE SCALE GENOMIC DNA]</scope>
    <source>
        <strain evidence="8">FPU1</strain>
    </source>
</reference>
<keyword evidence="5" id="KW-1133">Transmembrane helix</keyword>
<dbReference type="PRINTS" id="PR00260">
    <property type="entry name" value="CHEMTRNSDUCR"/>
</dbReference>
<gene>
    <name evidence="7" type="ORF">AsFPU1_2172</name>
</gene>
<dbReference type="CDD" id="cd18773">
    <property type="entry name" value="PDC1_HK_sensor"/>
    <property type="match status" value="1"/>
</dbReference>
<dbReference type="InterPro" id="IPR004089">
    <property type="entry name" value="MCPsignal_dom"/>
</dbReference>
<evidence type="ECO:0000256" key="1">
    <source>
        <dbReference type="ARBA" id="ARBA00023224"/>
    </source>
</evidence>
<organism evidence="7 8">
    <name type="scientific">Aphanothece sacrum FPU1</name>
    <dbReference type="NCBI Taxonomy" id="1920663"/>
    <lineage>
        <taxon>Bacteria</taxon>
        <taxon>Bacillati</taxon>
        <taxon>Cyanobacteriota</taxon>
        <taxon>Cyanophyceae</taxon>
        <taxon>Oscillatoriophycideae</taxon>
        <taxon>Chroococcales</taxon>
        <taxon>Aphanothecaceae</taxon>
        <taxon>Aphanothece</taxon>
    </lineage>
</organism>
<keyword evidence="8" id="KW-1185">Reference proteome</keyword>
<protein>
    <submittedName>
        <fullName evidence="7">Methyl-accepting chemotaxis protein</fullName>
    </submittedName>
</protein>
<evidence type="ECO:0000256" key="5">
    <source>
        <dbReference type="SAM" id="Phobius"/>
    </source>
</evidence>
<accession>A0A401IHJ8</accession>
<dbReference type="InterPro" id="IPR029151">
    <property type="entry name" value="Sensor-like_sf"/>
</dbReference>
<dbReference type="GO" id="GO:0006935">
    <property type="term" value="P:chemotaxis"/>
    <property type="evidence" value="ECO:0007669"/>
    <property type="project" value="InterPro"/>
</dbReference>
<dbReference type="GO" id="GO:0004888">
    <property type="term" value="F:transmembrane signaling receptor activity"/>
    <property type="evidence" value="ECO:0007669"/>
    <property type="project" value="InterPro"/>
</dbReference>
<keyword evidence="5" id="KW-0812">Transmembrane</keyword>
<dbReference type="RefSeq" id="WP_174715383.1">
    <property type="nucleotide sequence ID" value="NZ_BDQK01000013.1"/>
</dbReference>
<evidence type="ECO:0000313" key="7">
    <source>
        <dbReference type="EMBL" id="GBF80767.1"/>
    </source>
</evidence>
<dbReference type="Pfam" id="PF00015">
    <property type="entry name" value="MCPsignal"/>
    <property type="match status" value="1"/>
</dbReference>
<dbReference type="EMBL" id="BDQK01000013">
    <property type="protein sequence ID" value="GBF80767.1"/>
    <property type="molecule type" value="Genomic_DNA"/>
</dbReference>
<keyword evidence="4" id="KW-0175">Coiled coil</keyword>
<dbReference type="Proteomes" id="UP000287247">
    <property type="component" value="Unassembled WGS sequence"/>
</dbReference>
<feature type="domain" description="Methyl-accepting transducer" evidence="6">
    <location>
        <begin position="323"/>
        <end position="559"/>
    </location>
</feature>
<dbReference type="AlphaFoldDB" id="A0A401IHJ8"/>
<evidence type="ECO:0000259" key="6">
    <source>
        <dbReference type="PROSITE" id="PS50111"/>
    </source>
</evidence>
<dbReference type="SMART" id="SM00283">
    <property type="entry name" value="MA"/>
    <property type="match status" value="1"/>
</dbReference>
<dbReference type="Gene3D" id="3.30.450.20">
    <property type="entry name" value="PAS domain"/>
    <property type="match status" value="1"/>
</dbReference>
<dbReference type="GO" id="GO:0016020">
    <property type="term" value="C:membrane"/>
    <property type="evidence" value="ECO:0007669"/>
    <property type="project" value="InterPro"/>
</dbReference>
<name>A0A401IHJ8_APHSA</name>
<keyword evidence="5" id="KW-0472">Membrane</keyword>
<dbReference type="PANTHER" id="PTHR32089:SF112">
    <property type="entry name" value="LYSOZYME-LIKE PROTEIN-RELATED"/>
    <property type="match status" value="1"/>
</dbReference>
<comment type="caution">
    <text evidence="7">The sequence shown here is derived from an EMBL/GenBank/DDBJ whole genome shotgun (WGS) entry which is preliminary data.</text>
</comment>
<dbReference type="PANTHER" id="PTHR32089">
    <property type="entry name" value="METHYL-ACCEPTING CHEMOTAXIS PROTEIN MCPB"/>
    <property type="match status" value="1"/>
</dbReference>
<evidence type="ECO:0000256" key="2">
    <source>
        <dbReference type="ARBA" id="ARBA00029447"/>
    </source>
</evidence>
<evidence type="ECO:0000256" key="4">
    <source>
        <dbReference type="SAM" id="Coils"/>
    </source>
</evidence>
<dbReference type="PROSITE" id="PS50111">
    <property type="entry name" value="CHEMOTAXIS_TRANSDUC_2"/>
    <property type="match status" value="1"/>
</dbReference>
<keyword evidence="1 3" id="KW-0807">Transducer</keyword>
<sequence length="590" mass="63982">MLNRLSLKTKAILFACGIGIIPMLVIGFTAYSSTNKQIVQQEITSQQYRTETLNNRVSRFLFERYGDINIISNLPFLRNPEIWSILSPKEKTSVLNRFIETYGVYDNVAVFDLKGNVIAKSSETAISNQKDQNYFQKVIKTGKTVINDVEIGQSKDKVFIYFAAPVTDSITGKMIGVARTQMPLTAIQDLLANFGKNGDEWHLIDNASGKIFAALEKGQIGRVATLDFPSLSQLQGTNKINTGISIDKIDGAEQLITYSPFYELNGLPPLNWSLLVASDTKNIFSTQHYLLIVLIIGTGITALIVSGMAIFFTNPTTKLLKRITDTLAFSANEIVNTVQQQELTINQQASSVNETTTTIEQLGASSLQSAQQAEASASEAQEALTIAENGTQAVHKTMEGMGTLKENVQSIAEQIMRLKEQTGQIATISNLVGDIANQTNMLALNAAVEAVHAGEQGKGFSVVAMEIRKLADESQKSAEKINVLVTDLQASINSTVTATDEGSKKTDESIKLAEGMAQAFAGVAEAVNHVFVNNQQIFASSKQQVVAVQQVIAAMNVINLGAQETSQGINQVRVSTDELKSAAQDLQAVV</sequence>
<dbReference type="GO" id="GO:0007165">
    <property type="term" value="P:signal transduction"/>
    <property type="evidence" value="ECO:0007669"/>
    <property type="project" value="UniProtKB-KW"/>
</dbReference>
<evidence type="ECO:0000313" key="8">
    <source>
        <dbReference type="Proteomes" id="UP000287247"/>
    </source>
</evidence>